<organism evidence="1 2">
    <name type="scientific">Paxillus rubicundulus Ve08.2h10</name>
    <dbReference type="NCBI Taxonomy" id="930991"/>
    <lineage>
        <taxon>Eukaryota</taxon>
        <taxon>Fungi</taxon>
        <taxon>Dikarya</taxon>
        <taxon>Basidiomycota</taxon>
        <taxon>Agaricomycotina</taxon>
        <taxon>Agaricomycetes</taxon>
        <taxon>Agaricomycetidae</taxon>
        <taxon>Boletales</taxon>
        <taxon>Paxilineae</taxon>
        <taxon>Paxillaceae</taxon>
        <taxon>Paxillus</taxon>
    </lineage>
</organism>
<name>A0A0D0E153_9AGAM</name>
<dbReference type="HOGENOM" id="CLU_197740_0_0_1"/>
<protein>
    <submittedName>
        <fullName evidence="1">Uncharacterized protein</fullName>
    </submittedName>
</protein>
<reference evidence="1 2" key="1">
    <citation type="submission" date="2014-04" db="EMBL/GenBank/DDBJ databases">
        <authorList>
            <consortium name="DOE Joint Genome Institute"/>
            <person name="Kuo A."/>
            <person name="Kohler A."/>
            <person name="Jargeat P."/>
            <person name="Nagy L.G."/>
            <person name="Floudas D."/>
            <person name="Copeland A."/>
            <person name="Barry K.W."/>
            <person name="Cichocki N."/>
            <person name="Veneault-Fourrey C."/>
            <person name="LaButti K."/>
            <person name="Lindquist E.A."/>
            <person name="Lipzen A."/>
            <person name="Lundell T."/>
            <person name="Morin E."/>
            <person name="Murat C."/>
            <person name="Sun H."/>
            <person name="Tunlid A."/>
            <person name="Henrissat B."/>
            <person name="Grigoriev I.V."/>
            <person name="Hibbett D.S."/>
            <person name="Martin F."/>
            <person name="Nordberg H.P."/>
            <person name="Cantor M.N."/>
            <person name="Hua S.X."/>
        </authorList>
    </citation>
    <scope>NUCLEOTIDE SEQUENCE [LARGE SCALE GENOMIC DNA]</scope>
    <source>
        <strain evidence="1 2">Ve08.2h10</strain>
    </source>
</reference>
<evidence type="ECO:0000313" key="2">
    <source>
        <dbReference type="Proteomes" id="UP000054538"/>
    </source>
</evidence>
<dbReference type="Proteomes" id="UP000054538">
    <property type="component" value="Unassembled WGS sequence"/>
</dbReference>
<feature type="non-terminal residue" evidence="1">
    <location>
        <position position="1"/>
    </location>
</feature>
<proteinExistence type="predicted"/>
<dbReference type="EMBL" id="KN824938">
    <property type="protein sequence ID" value="KIK97386.1"/>
    <property type="molecule type" value="Genomic_DNA"/>
</dbReference>
<dbReference type="AlphaFoldDB" id="A0A0D0E153"/>
<accession>A0A0D0E153</accession>
<reference evidence="2" key="2">
    <citation type="submission" date="2015-01" db="EMBL/GenBank/DDBJ databases">
        <title>Evolutionary Origins and Diversification of the Mycorrhizal Mutualists.</title>
        <authorList>
            <consortium name="DOE Joint Genome Institute"/>
            <consortium name="Mycorrhizal Genomics Consortium"/>
            <person name="Kohler A."/>
            <person name="Kuo A."/>
            <person name="Nagy L.G."/>
            <person name="Floudas D."/>
            <person name="Copeland A."/>
            <person name="Barry K.W."/>
            <person name="Cichocki N."/>
            <person name="Veneault-Fourrey C."/>
            <person name="LaButti K."/>
            <person name="Lindquist E.A."/>
            <person name="Lipzen A."/>
            <person name="Lundell T."/>
            <person name="Morin E."/>
            <person name="Murat C."/>
            <person name="Riley R."/>
            <person name="Ohm R."/>
            <person name="Sun H."/>
            <person name="Tunlid A."/>
            <person name="Henrissat B."/>
            <person name="Grigoriev I.V."/>
            <person name="Hibbett D.S."/>
            <person name="Martin F."/>
        </authorList>
    </citation>
    <scope>NUCLEOTIDE SEQUENCE [LARGE SCALE GENOMIC DNA]</scope>
    <source>
        <strain evidence="2">Ve08.2h10</strain>
    </source>
</reference>
<sequence length="50" mass="5969">EHTSKEIPSYGTVVLNYKEHELQRPSWELSDKLNHSHIFPKMEGWYQGKI</sequence>
<gene>
    <name evidence="1" type="ORF">PAXRUDRAFT_136374</name>
</gene>
<evidence type="ECO:0000313" key="1">
    <source>
        <dbReference type="EMBL" id="KIK97386.1"/>
    </source>
</evidence>
<keyword evidence="2" id="KW-1185">Reference proteome</keyword>
<dbReference type="InParanoid" id="A0A0D0E153"/>